<sequence>MSLFWYGAHVAGKRNQLFETSNSIDHDVVAGPTGFLIFCSAFSTAGPREGTSMIVISLPRCMIGERVS</sequence>
<dbReference type="Proteomes" id="UP001152622">
    <property type="component" value="Chromosome 7"/>
</dbReference>
<comment type="caution">
    <text evidence="1">The sequence shown here is derived from an EMBL/GenBank/DDBJ whole genome shotgun (WGS) entry which is preliminary data.</text>
</comment>
<evidence type="ECO:0000313" key="2">
    <source>
        <dbReference type="Proteomes" id="UP001152622"/>
    </source>
</evidence>
<proteinExistence type="predicted"/>
<accession>A0A9Q1ISM4</accession>
<organism evidence="1 2">
    <name type="scientific">Synaphobranchus kaupii</name>
    <name type="common">Kaup's arrowtooth eel</name>
    <dbReference type="NCBI Taxonomy" id="118154"/>
    <lineage>
        <taxon>Eukaryota</taxon>
        <taxon>Metazoa</taxon>
        <taxon>Chordata</taxon>
        <taxon>Craniata</taxon>
        <taxon>Vertebrata</taxon>
        <taxon>Euteleostomi</taxon>
        <taxon>Actinopterygii</taxon>
        <taxon>Neopterygii</taxon>
        <taxon>Teleostei</taxon>
        <taxon>Anguilliformes</taxon>
        <taxon>Synaphobranchidae</taxon>
        <taxon>Synaphobranchus</taxon>
    </lineage>
</organism>
<dbReference type="AlphaFoldDB" id="A0A9Q1ISM4"/>
<gene>
    <name evidence="1" type="ORF">SKAU_G00208170</name>
</gene>
<keyword evidence="2" id="KW-1185">Reference proteome</keyword>
<dbReference type="EMBL" id="JAINUF010000007">
    <property type="protein sequence ID" value="KAJ8353250.1"/>
    <property type="molecule type" value="Genomic_DNA"/>
</dbReference>
<evidence type="ECO:0000313" key="1">
    <source>
        <dbReference type="EMBL" id="KAJ8353250.1"/>
    </source>
</evidence>
<protein>
    <submittedName>
        <fullName evidence="1">Uncharacterized protein</fullName>
    </submittedName>
</protein>
<reference evidence="1" key="1">
    <citation type="journal article" date="2023" name="Science">
        <title>Genome structures resolve the early diversification of teleost fishes.</title>
        <authorList>
            <person name="Parey E."/>
            <person name="Louis A."/>
            <person name="Montfort J."/>
            <person name="Bouchez O."/>
            <person name="Roques C."/>
            <person name="Iampietro C."/>
            <person name="Lluch J."/>
            <person name="Castinel A."/>
            <person name="Donnadieu C."/>
            <person name="Desvignes T."/>
            <person name="Floi Bucao C."/>
            <person name="Jouanno E."/>
            <person name="Wen M."/>
            <person name="Mejri S."/>
            <person name="Dirks R."/>
            <person name="Jansen H."/>
            <person name="Henkel C."/>
            <person name="Chen W.J."/>
            <person name="Zahm M."/>
            <person name="Cabau C."/>
            <person name="Klopp C."/>
            <person name="Thompson A.W."/>
            <person name="Robinson-Rechavi M."/>
            <person name="Braasch I."/>
            <person name="Lecointre G."/>
            <person name="Bobe J."/>
            <person name="Postlethwait J.H."/>
            <person name="Berthelot C."/>
            <person name="Roest Crollius H."/>
            <person name="Guiguen Y."/>
        </authorList>
    </citation>
    <scope>NUCLEOTIDE SEQUENCE</scope>
    <source>
        <strain evidence="1">WJC10195</strain>
    </source>
</reference>
<name>A0A9Q1ISM4_SYNKA</name>